<dbReference type="AlphaFoldDB" id="A0A2S0MFC4"/>
<reference evidence="8 9" key="1">
    <citation type="submission" date="2018-03" db="EMBL/GenBank/DDBJ databases">
        <title>Genome sequencing of Ottowia sp.</title>
        <authorList>
            <person name="Kim S.-J."/>
            <person name="Heo J."/>
            <person name="Kwon S.-W."/>
        </authorList>
    </citation>
    <scope>NUCLEOTIDE SEQUENCE [LARGE SCALE GENOMIC DNA]</scope>
    <source>
        <strain evidence="8 9">KADR8-3</strain>
    </source>
</reference>
<feature type="transmembrane region" description="Helical" evidence="6">
    <location>
        <begin position="179"/>
        <end position="200"/>
    </location>
</feature>
<dbReference type="InterPro" id="IPR037185">
    <property type="entry name" value="EmrE-like"/>
</dbReference>
<feature type="transmembrane region" description="Helical" evidence="6">
    <location>
        <begin position="101"/>
        <end position="123"/>
    </location>
</feature>
<proteinExistence type="predicted"/>
<keyword evidence="9" id="KW-1185">Reference proteome</keyword>
<feature type="transmembrane region" description="Helical" evidence="6">
    <location>
        <begin position="279"/>
        <end position="298"/>
    </location>
</feature>
<dbReference type="OrthoDB" id="7158585at2"/>
<feature type="transmembrane region" description="Helical" evidence="6">
    <location>
        <begin position="71"/>
        <end position="89"/>
    </location>
</feature>
<evidence type="ECO:0000313" key="9">
    <source>
        <dbReference type="Proteomes" id="UP000239709"/>
    </source>
</evidence>
<accession>A0A2S0MFC4</accession>
<comment type="subcellular location">
    <subcellularLocation>
        <location evidence="1">Membrane</location>
        <topology evidence="1">Multi-pass membrane protein</topology>
    </subcellularLocation>
</comment>
<evidence type="ECO:0000313" key="8">
    <source>
        <dbReference type="EMBL" id="AVO34592.1"/>
    </source>
</evidence>
<gene>
    <name evidence="8" type="ORF">C6570_10410</name>
</gene>
<dbReference type="InterPro" id="IPR000620">
    <property type="entry name" value="EamA_dom"/>
</dbReference>
<evidence type="ECO:0000256" key="3">
    <source>
        <dbReference type="ARBA" id="ARBA00022989"/>
    </source>
</evidence>
<evidence type="ECO:0000256" key="2">
    <source>
        <dbReference type="ARBA" id="ARBA00022692"/>
    </source>
</evidence>
<evidence type="ECO:0000256" key="1">
    <source>
        <dbReference type="ARBA" id="ARBA00004141"/>
    </source>
</evidence>
<dbReference type="PANTHER" id="PTHR32322">
    <property type="entry name" value="INNER MEMBRANE TRANSPORTER"/>
    <property type="match status" value="1"/>
</dbReference>
<dbReference type="GO" id="GO:0016020">
    <property type="term" value="C:membrane"/>
    <property type="evidence" value="ECO:0007669"/>
    <property type="project" value="UniProtKB-SubCell"/>
</dbReference>
<keyword evidence="3 6" id="KW-1133">Transmembrane helix</keyword>
<name>A0A2S0MFC4_9BURK</name>
<evidence type="ECO:0000256" key="4">
    <source>
        <dbReference type="ARBA" id="ARBA00023136"/>
    </source>
</evidence>
<feature type="compositionally biased region" description="Low complexity" evidence="5">
    <location>
        <begin position="1"/>
        <end position="23"/>
    </location>
</feature>
<dbReference type="Pfam" id="PF00892">
    <property type="entry name" value="EamA"/>
    <property type="match status" value="2"/>
</dbReference>
<dbReference type="SUPFAM" id="SSF103481">
    <property type="entry name" value="Multidrug resistance efflux transporter EmrE"/>
    <property type="match status" value="2"/>
</dbReference>
<dbReference type="Proteomes" id="UP000239709">
    <property type="component" value="Chromosome"/>
</dbReference>
<keyword evidence="4 6" id="KW-0472">Membrane</keyword>
<evidence type="ECO:0000256" key="6">
    <source>
        <dbReference type="SAM" id="Phobius"/>
    </source>
</evidence>
<feature type="domain" description="EamA" evidence="7">
    <location>
        <begin position="183"/>
        <end position="320"/>
    </location>
</feature>
<dbReference type="KEGG" id="otk:C6570_10410"/>
<feature type="transmembrane region" description="Helical" evidence="6">
    <location>
        <begin position="304"/>
        <end position="323"/>
    </location>
</feature>
<organism evidence="8 9">
    <name type="scientific">Ottowia oryzae</name>
    <dbReference type="NCBI Taxonomy" id="2109914"/>
    <lineage>
        <taxon>Bacteria</taxon>
        <taxon>Pseudomonadati</taxon>
        <taxon>Pseudomonadota</taxon>
        <taxon>Betaproteobacteria</taxon>
        <taxon>Burkholderiales</taxon>
        <taxon>Comamonadaceae</taxon>
        <taxon>Ottowia</taxon>
    </lineage>
</organism>
<feature type="transmembrane region" description="Helical" evidence="6">
    <location>
        <begin position="212"/>
        <end position="231"/>
    </location>
</feature>
<evidence type="ECO:0000259" key="7">
    <source>
        <dbReference type="Pfam" id="PF00892"/>
    </source>
</evidence>
<keyword evidence="2 6" id="KW-0812">Transmembrane</keyword>
<dbReference type="EMBL" id="CP027666">
    <property type="protein sequence ID" value="AVO34592.1"/>
    <property type="molecule type" value="Genomic_DNA"/>
</dbReference>
<feature type="domain" description="EamA" evidence="7">
    <location>
        <begin position="44"/>
        <end position="169"/>
    </location>
</feature>
<feature type="transmembrane region" description="Helical" evidence="6">
    <location>
        <begin position="251"/>
        <end position="272"/>
    </location>
</feature>
<dbReference type="RefSeq" id="WP_106703144.1">
    <property type="nucleotide sequence ID" value="NZ_CP027666.1"/>
</dbReference>
<dbReference type="PANTHER" id="PTHR32322:SF9">
    <property type="entry name" value="AMINO-ACID METABOLITE EFFLUX PUMP-RELATED"/>
    <property type="match status" value="1"/>
</dbReference>
<feature type="region of interest" description="Disordered" evidence="5">
    <location>
        <begin position="1"/>
        <end position="29"/>
    </location>
</feature>
<evidence type="ECO:0000256" key="5">
    <source>
        <dbReference type="SAM" id="MobiDB-lite"/>
    </source>
</evidence>
<feature type="transmembrane region" description="Helical" evidence="6">
    <location>
        <begin position="44"/>
        <end position="65"/>
    </location>
</feature>
<dbReference type="InterPro" id="IPR050638">
    <property type="entry name" value="AA-Vitamin_Transporters"/>
</dbReference>
<feature type="transmembrane region" description="Helical" evidence="6">
    <location>
        <begin position="153"/>
        <end position="173"/>
    </location>
</feature>
<sequence length="335" mass="35236">MNPATNAPVAPADAPASPASRPAPTAPAPVAPAAHSGALPARHLLLAVAVVAVWGSNFPVIKIALDHLPPLLLATLRFALAALPALWLIRRPKARWRNLAAYGLLIGVGQFGLLFIAMTRFISPGLASLVIQIQVFFTVGLAMATAGERVRAYQVLAMLLAVAGIALIGWHAVTDGASITPVGLVLILLAALSWAAGNIVSRSAGRVDAVGYMVWSSLFAVPPLLMLSLWLEGWPAIRAGVASADWATWAAVLWQAVGNTLFGYAAWAWLLARHPAASVTPMALLVPIFGMGTSALWLGESLPGWKIVAALLVMGGLTVNVLWPRLQARWRAARD</sequence>
<feature type="transmembrane region" description="Helical" evidence="6">
    <location>
        <begin position="129"/>
        <end position="146"/>
    </location>
</feature>
<protein>
    <submittedName>
        <fullName evidence="8">EamA family transporter</fullName>
    </submittedName>
</protein>